<evidence type="ECO:0000256" key="8">
    <source>
        <dbReference type="ARBA" id="ARBA00023125"/>
    </source>
</evidence>
<evidence type="ECO:0000256" key="3">
    <source>
        <dbReference type="ARBA" id="ARBA00022705"/>
    </source>
</evidence>
<comment type="function">
    <text evidence="12">The main replicative DNA helicase, it participates in initiation and elongation during chromosome replication. Travels ahead of the DNA replisome, separating dsDNA into templates for DNA synthesis. A processive ATP-dependent 5'-3' DNA helicase it has DNA-dependent ATPase activity.</text>
</comment>
<evidence type="ECO:0000256" key="1">
    <source>
        <dbReference type="ARBA" id="ARBA00008428"/>
    </source>
</evidence>
<dbReference type="Gene3D" id="3.40.50.300">
    <property type="entry name" value="P-loop containing nucleotide triphosphate hydrolases"/>
    <property type="match status" value="1"/>
</dbReference>
<dbReference type="GO" id="GO:0003678">
    <property type="term" value="F:DNA helicase activity"/>
    <property type="evidence" value="ECO:0007669"/>
    <property type="project" value="UniProtKB-EC"/>
</dbReference>
<keyword evidence="3 12" id="KW-0235">DNA replication</keyword>
<proteinExistence type="inferred from homology"/>
<dbReference type="EMBL" id="JAKJSC010000001">
    <property type="protein sequence ID" value="MDE5418459.1"/>
    <property type="molecule type" value="Genomic_DNA"/>
</dbReference>
<keyword evidence="7 12" id="KW-0067">ATP-binding</keyword>
<dbReference type="NCBIfam" id="TIGR00665">
    <property type="entry name" value="DnaB"/>
    <property type="match status" value="1"/>
</dbReference>
<keyword evidence="8 12" id="KW-0238">DNA-binding</keyword>
<dbReference type="InterPro" id="IPR007694">
    <property type="entry name" value="DNA_helicase_DnaB-like_C"/>
</dbReference>
<evidence type="ECO:0000256" key="6">
    <source>
        <dbReference type="ARBA" id="ARBA00022806"/>
    </source>
</evidence>
<reference evidence="15 16" key="1">
    <citation type="submission" date="2022-01" db="EMBL/GenBank/DDBJ databases">
        <title>Labilibaculum sp. nov, a marine bacterium isolated from Antarctica.</title>
        <authorList>
            <person name="Dai W."/>
        </authorList>
    </citation>
    <scope>NUCLEOTIDE SEQUENCE [LARGE SCALE GENOMIC DNA]</scope>
    <source>
        <strain evidence="15 16">DW002</strain>
    </source>
</reference>
<evidence type="ECO:0000259" key="14">
    <source>
        <dbReference type="PROSITE" id="PS51199"/>
    </source>
</evidence>
<dbReference type="PANTHER" id="PTHR30153">
    <property type="entry name" value="REPLICATIVE DNA HELICASE DNAB"/>
    <property type="match status" value="1"/>
</dbReference>
<keyword evidence="4 12" id="KW-0547">Nucleotide-binding</keyword>
<evidence type="ECO:0000256" key="13">
    <source>
        <dbReference type="SAM" id="MobiDB-lite"/>
    </source>
</evidence>
<comment type="catalytic activity">
    <reaction evidence="10 12">
        <text>ATP + H2O = ADP + phosphate + H(+)</text>
        <dbReference type="Rhea" id="RHEA:13065"/>
        <dbReference type="ChEBI" id="CHEBI:15377"/>
        <dbReference type="ChEBI" id="CHEBI:15378"/>
        <dbReference type="ChEBI" id="CHEBI:30616"/>
        <dbReference type="ChEBI" id="CHEBI:43474"/>
        <dbReference type="ChEBI" id="CHEBI:456216"/>
        <dbReference type="EC" id="5.6.2.3"/>
    </reaction>
</comment>
<dbReference type="InterPro" id="IPR016136">
    <property type="entry name" value="DNA_helicase_N/primase_C"/>
</dbReference>
<keyword evidence="16" id="KW-1185">Reference proteome</keyword>
<dbReference type="InterPro" id="IPR007692">
    <property type="entry name" value="DNA_helicase_DnaB"/>
</dbReference>
<evidence type="ECO:0000256" key="11">
    <source>
        <dbReference type="NCBIfam" id="TIGR00665"/>
    </source>
</evidence>
<dbReference type="Pfam" id="PF00772">
    <property type="entry name" value="DnaB"/>
    <property type="match status" value="1"/>
</dbReference>
<accession>A0ABT5VSQ3</accession>
<evidence type="ECO:0000256" key="4">
    <source>
        <dbReference type="ARBA" id="ARBA00022741"/>
    </source>
</evidence>
<dbReference type="Pfam" id="PF03796">
    <property type="entry name" value="DnaB_C"/>
    <property type="match status" value="1"/>
</dbReference>
<dbReference type="GO" id="GO:0016787">
    <property type="term" value="F:hydrolase activity"/>
    <property type="evidence" value="ECO:0007669"/>
    <property type="project" value="UniProtKB-KW"/>
</dbReference>
<comment type="caution">
    <text evidence="15">The sequence shown here is derived from an EMBL/GenBank/DDBJ whole genome shotgun (WGS) entry which is preliminary data.</text>
</comment>
<organism evidence="15 16">
    <name type="scientific">Paralabilibaculum antarcticum</name>
    <dbReference type="NCBI Taxonomy" id="2912572"/>
    <lineage>
        <taxon>Bacteria</taxon>
        <taxon>Pseudomonadati</taxon>
        <taxon>Bacteroidota</taxon>
        <taxon>Bacteroidia</taxon>
        <taxon>Marinilabiliales</taxon>
        <taxon>Marinifilaceae</taxon>
        <taxon>Paralabilibaculum</taxon>
    </lineage>
</organism>
<evidence type="ECO:0000256" key="10">
    <source>
        <dbReference type="ARBA" id="ARBA00048954"/>
    </source>
</evidence>
<dbReference type="EC" id="5.6.2.3" evidence="11 12"/>
<dbReference type="RefSeq" id="WP_275109784.1">
    <property type="nucleotide sequence ID" value="NZ_JAKJSC010000001.1"/>
</dbReference>
<dbReference type="InterPro" id="IPR007693">
    <property type="entry name" value="DNA_helicase_DnaB-like_N"/>
</dbReference>
<sequence>MNNMIKSPISEYLPPQAIEIEEAILGAIMIDSNSIIKVKSILKPESFYKQAHQKLYKSILELSSRDEQIDILTVTEELKRQGDLESVGGPYYVSQLTSRVASAVHIEFHARIVVQKFIQRELIRMSAEAQTMAYDDSLDVLDLLSKVQGDISNLIEDNIKKESPQFHQLIDQTLDQISEAGKRDDGICGVPSDFIALDRVTSGFQNSELIVIGGRPSMGKTAFVLTMVRNMAVDHKIPVAVFSLGMKDDKLVKRILSSESELGSEKLRSGNLESFEEEILSSRVEELKKAPIYIDDIADIDIKTLEIDCFRKKAKLNIECIVIDGIELIRSRGTYYGNQKDKLVEISKDLKRLAMKLNIPIVITSSLERGVEQRTGEAKSPMLVDLDSAYSLDVYADLILLLNRPDRYGITEDAEGNSLIGIADVFIAKHSNGACGEIQLRYRNQLARFTDLEGEISYSFGRESLEDVKTFSSSMNHPPKDYDSNFDDTPPF</sequence>
<dbReference type="PROSITE" id="PS51199">
    <property type="entry name" value="SF4_HELICASE"/>
    <property type="match status" value="1"/>
</dbReference>
<evidence type="ECO:0000256" key="12">
    <source>
        <dbReference type="RuleBase" id="RU362085"/>
    </source>
</evidence>
<evidence type="ECO:0000256" key="9">
    <source>
        <dbReference type="ARBA" id="ARBA00023235"/>
    </source>
</evidence>
<dbReference type="InterPro" id="IPR027417">
    <property type="entry name" value="P-loop_NTPase"/>
</dbReference>
<keyword evidence="5 12" id="KW-0378">Hydrolase</keyword>
<keyword evidence="2 12" id="KW-0639">Primosome</keyword>
<dbReference type="SUPFAM" id="SSF52540">
    <property type="entry name" value="P-loop containing nucleoside triphosphate hydrolases"/>
    <property type="match status" value="1"/>
</dbReference>
<keyword evidence="6 12" id="KW-0347">Helicase</keyword>
<dbReference type="SUPFAM" id="SSF48024">
    <property type="entry name" value="N-terminal domain of DnaB helicase"/>
    <property type="match status" value="1"/>
</dbReference>
<evidence type="ECO:0000256" key="2">
    <source>
        <dbReference type="ARBA" id="ARBA00022515"/>
    </source>
</evidence>
<evidence type="ECO:0000313" key="15">
    <source>
        <dbReference type="EMBL" id="MDE5418459.1"/>
    </source>
</evidence>
<dbReference type="PANTHER" id="PTHR30153:SF2">
    <property type="entry name" value="REPLICATIVE DNA HELICASE"/>
    <property type="match status" value="1"/>
</dbReference>
<evidence type="ECO:0000256" key="5">
    <source>
        <dbReference type="ARBA" id="ARBA00022801"/>
    </source>
</evidence>
<keyword evidence="9" id="KW-0413">Isomerase</keyword>
<evidence type="ECO:0000313" key="16">
    <source>
        <dbReference type="Proteomes" id="UP001528920"/>
    </source>
</evidence>
<gene>
    <name evidence="15" type="primary">dnaB</name>
    <name evidence="15" type="ORF">L3049_10605</name>
</gene>
<feature type="domain" description="SF4 helicase" evidence="14">
    <location>
        <begin position="183"/>
        <end position="456"/>
    </location>
</feature>
<evidence type="ECO:0000256" key="7">
    <source>
        <dbReference type="ARBA" id="ARBA00022840"/>
    </source>
</evidence>
<comment type="similarity">
    <text evidence="1 12">Belongs to the helicase family. DnaB subfamily.</text>
</comment>
<feature type="region of interest" description="Disordered" evidence="13">
    <location>
        <begin position="471"/>
        <end position="492"/>
    </location>
</feature>
<protein>
    <recommendedName>
        <fullName evidence="11 12">Replicative DNA helicase</fullName>
        <ecNumber evidence="11 12">5.6.2.3</ecNumber>
    </recommendedName>
</protein>
<dbReference type="Gene3D" id="1.10.860.10">
    <property type="entry name" value="DNAb Helicase, Chain A"/>
    <property type="match status" value="1"/>
</dbReference>
<dbReference type="InterPro" id="IPR036185">
    <property type="entry name" value="DNA_heli_DnaB-like_N_sf"/>
</dbReference>
<dbReference type="Proteomes" id="UP001528920">
    <property type="component" value="Unassembled WGS sequence"/>
</dbReference>
<name>A0ABT5VSQ3_9BACT</name>